<evidence type="ECO:0000313" key="2">
    <source>
        <dbReference type="EMBL" id="MBI4132758.1"/>
    </source>
</evidence>
<accession>A0A932YYX4</accession>
<dbReference type="Proteomes" id="UP000756703">
    <property type="component" value="Unassembled WGS sequence"/>
</dbReference>
<dbReference type="Pfam" id="PF01936">
    <property type="entry name" value="NYN"/>
    <property type="match status" value="1"/>
</dbReference>
<dbReference type="PANTHER" id="PTHR35458">
    <property type="entry name" value="SLR0755 PROTEIN"/>
    <property type="match status" value="1"/>
</dbReference>
<evidence type="ECO:0000259" key="1">
    <source>
        <dbReference type="Pfam" id="PF01936"/>
    </source>
</evidence>
<dbReference type="InterPro" id="IPR021139">
    <property type="entry name" value="NYN"/>
</dbReference>
<dbReference type="InterPro" id="IPR047140">
    <property type="entry name" value="LabA"/>
</dbReference>
<name>A0A932YYX4_9BACT</name>
<organism evidence="2 3">
    <name type="scientific">Candidatus Sungiibacteriota bacterium</name>
    <dbReference type="NCBI Taxonomy" id="2750080"/>
    <lineage>
        <taxon>Bacteria</taxon>
        <taxon>Candidatus Sungiibacteriota</taxon>
    </lineage>
</organism>
<dbReference type="AlphaFoldDB" id="A0A932YYX4"/>
<dbReference type="PANTHER" id="PTHR35458:SF8">
    <property type="entry name" value="SLR0650 PROTEIN"/>
    <property type="match status" value="1"/>
</dbReference>
<dbReference type="EMBL" id="JACQMI010000013">
    <property type="protein sequence ID" value="MBI4132758.1"/>
    <property type="molecule type" value="Genomic_DNA"/>
</dbReference>
<gene>
    <name evidence="2" type="ORF">HY473_01490</name>
</gene>
<reference evidence="2" key="1">
    <citation type="submission" date="2020-07" db="EMBL/GenBank/DDBJ databases">
        <title>Huge and variable diversity of episymbiotic CPR bacteria and DPANN archaea in groundwater ecosystems.</title>
        <authorList>
            <person name="He C.Y."/>
            <person name="Keren R."/>
            <person name="Whittaker M."/>
            <person name="Farag I.F."/>
            <person name="Doudna J."/>
            <person name="Cate J.H.D."/>
            <person name="Banfield J.F."/>
        </authorList>
    </citation>
    <scope>NUCLEOTIDE SEQUENCE</scope>
    <source>
        <strain evidence="2">NC_groundwater_1225_Ag_S-0.1um_56_177</strain>
    </source>
</reference>
<evidence type="ECO:0000313" key="3">
    <source>
        <dbReference type="Proteomes" id="UP000756703"/>
    </source>
</evidence>
<dbReference type="GO" id="GO:0004540">
    <property type="term" value="F:RNA nuclease activity"/>
    <property type="evidence" value="ECO:0007669"/>
    <property type="project" value="InterPro"/>
</dbReference>
<dbReference type="CDD" id="cd10911">
    <property type="entry name" value="PIN_LabA"/>
    <property type="match status" value="1"/>
</dbReference>
<comment type="caution">
    <text evidence="2">The sequence shown here is derived from an EMBL/GenBank/DDBJ whole genome shotgun (WGS) entry which is preliminary data.</text>
</comment>
<proteinExistence type="predicted"/>
<feature type="domain" description="NYN" evidence="1">
    <location>
        <begin position="12"/>
        <end position="160"/>
    </location>
</feature>
<sequence>MTLPQMQHREQRVAVFIDVQNMYHSARNLHGARVNFKAVVEAAVAGRKLIRSFAYVVRTKTGEEKAFFEALIKEGIETRVKDLQEFYGGAKKADWDVGMAIDAVRTADIVDTIVIVSGDGDFLPLLDYLKGRGRRVEVVAFGRTTSQKMKEAADDFTDIEEFPQKFLMRSRRLLRRGAPLERP</sequence>
<dbReference type="Gene3D" id="3.40.50.1010">
    <property type="entry name" value="5'-nuclease"/>
    <property type="match status" value="1"/>
</dbReference>
<protein>
    <submittedName>
        <fullName evidence="2">NYN domain-containing protein</fullName>
    </submittedName>
</protein>